<feature type="signal peptide" evidence="1">
    <location>
        <begin position="1"/>
        <end position="21"/>
    </location>
</feature>
<organism evidence="2 3">
    <name type="scientific">Roseococcus pinisoli</name>
    <dbReference type="NCBI Taxonomy" id="2835040"/>
    <lineage>
        <taxon>Bacteria</taxon>
        <taxon>Pseudomonadati</taxon>
        <taxon>Pseudomonadota</taxon>
        <taxon>Alphaproteobacteria</taxon>
        <taxon>Acetobacterales</taxon>
        <taxon>Roseomonadaceae</taxon>
        <taxon>Roseococcus</taxon>
    </lineage>
</organism>
<reference evidence="2 3" key="1">
    <citation type="submission" date="2021-05" db="EMBL/GenBank/DDBJ databases">
        <title>Roseococcus sp. XZZS9, whole genome shotgun sequencing project.</title>
        <authorList>
            <person name="Zhao G."/>
            <person name="Shen L."/>
        </authorList>
    </citation>
    <scope>NUCLEOTIDE SEQUENCE [LARGE SCALE GENOMIC DNA]</scope>
    <source>
        <strain evidence="2 3">XZZS9</strain>
    </source>
</reference>
<dbReference type="PROSITE" id="PS51257">
    <property type="entry name" value="PROKAR_LIPOPROTEIN"/>
    <property type="match status" value="1"/>
</dbReference>
<evidence type="ECO:0000313" key="3">
    <source>
        <dbReference type="Proteomes" id="UP000766336"/>
    </source>
</evidence>
<dbReference type="EMBL" id="JAHCDA010000002">
    <property type="protein sequence ID" value="MBS7812140.1"/>
    <property type="molecule type" value="Genomic_DNA"/>
</dbReference>
<accession>A0ABS5QEL9</accession>
<keyword evidence="1" id="KW-0732">Signal</keyword>
<protein>
    <recommendedName>
        <fullName evidence="4">YMGG-like Gly-zipper domain-containing protein</fullName>
    </recommendedName>
</protein>
<dbReference type="Proteomes" id="UP000766336">
    <property type="component" value="Unassembled WGS sequence"/>
</dbReference>
<evidence type="ECO:0000313" key="2">
    <source>
        <dbReference type="EMBL" id="MBS7812140.1"/>
    </source>
</evidence>
<gene>
    <name evidence="2" type="ORF">KHU32_14400</name>
</gene>
<evidence type="ECO:0008006" key="4">
    <source>
        <dbReference type="Google" id="ProtNLM"/>
    </source>
</evidence>
<dbReference type="RefSeq" id="WP_213670769.1">
    <property type="nucleotide sequence ID" value="NZ_JAHCDA010000002.1"/>
</dbReference>
<feature type="chain" id="PRO_5046898119" description="YMGG-like Gly-zipper domain-containing protein" evidence="1">
    <location>
        <begin position="22"/>
        <end position="80"/>
    </location>
</feature>
<name>A0ABS5QEL9_9PROT</name>
<sequence length="80" mass="7317">MLKVSRTAGALLLLGTLSACGYSTGDRVGSGALLGGAGGAAIGAIGGNPLAGAAAGAVAGGAVGGLTSPNTVNLGRPVWR</sequence>
<comment type="caution">
    <text evidence="2">The sequence shown here is derived from an EMBL/GenBank/DDBJ whole genome shotgun (WGS) entry which is preliminary data.</text>
</comment>
<keyword evidence="3" id="KW-1185">Reference proteome</keyword>
<proteinExistence type="predicted"/>
<evidence type="ECO:0000256" key="1">
    <source>
        <dbReference type="SAM" id="SignalP"/>
    </source>
</evidence>